<protein>
    <recommendedName>
        <fullName evidence="4">BEN domain-containing protein</fullName>
    </recommendedName>
</protein>
<feature type="region of interest" description="Disordered" evidence="3">
    <location>
        <begin position="508"/>
        <end position="576"/>
    </location>
</feature>
<dbReference type="Pfam" id="PF10523">
    <property type="entry name" value="BEN"/>
    <property type="match status" value="1"/>
</dbReference>
<evidence type="ECO:0000313" key="5">
    <source>
        <dbReference type="EMBL" id="MXQ98539.1"/>
    </source>
</evidence>
<evidence type="ECO:0000256" key="2">
    <source>
        <dbReference type="ARBA" id="ARBA00023242"/>
    </source>
</evidence>
<keyword evidence="6" id="KW-1185">Reference proteome</keyword>
<dbReference type="PANTHER" id="PTHR47305:SF3">
    <property type="entry name" value="BEN DOMAIN-CONTAINING PROTEIN 2"/>
    <property type="match status" value="1"/>
</dbReference>
<feature type="region of interest" description="Disordered" evidence="3">
    <location>
        <begin position="199"/>
        <end position="225"/>
    </location>
</feature>
<name>A0A6B0S6Z7_9CETA</name>
<evidence type="ECO:0000256" key="3">
    <source>
        <dbReference type="SAM" id="MobiDB-lite"/>
    </source>
</evidence>
<dbReference type="Proteomes" id="UP000322234">
    <property type="component" value="Unassembled WGS sequence"/>
</dbReference>
<feature type="domain" description="BEN" evidence="4">
    <location>
        <begin position="588"/>
        <end position="685"/>
    </location>
</feature>
<feature type="region of interest" description="Disordered" evidence="3">
    <location>
        <begin position="113"/>
        <end position="158"/>
    </location>
</feature>
<comment type="caution">
    <text evidence="5">The sequence shown here is derived from an EMBL/GenBank/DDBJ whole genome shotgun (WGS) entry which is preliminary data.</text>
</comment>
<proteinExistence type="predicted"/>
<sequence>MHAWGFTNSKCFTADLDLSKGNCYGKSMSKIIMIRTRIPAYDDDNTVLYAYEPNTAYFSNQETAVSDTSFNEEQQAVIQDILVYCQNLQELTEIINSQINRLRELVSEIRRSLETPQMSPCGDDNPSLPAERQENDAETNAGGTSLQSAASPERQQLECSESPPLPVIVCACSLQPNHESGSPETRRFYLSLFNEGDESANNDLSSAQDSLAQPTAHLPQAESSLHDNFETVRDSAINNNMNPDTALPSLCIPPNFETPGEAETSLASSTKIMHYPTLLENVRGQDTVSSDLIPPNFGEFEMIYIASSTPIKEETGVENSSQTVYYPALLGSITGLGTDFSSHSAPPNFEMPGQAETTMDNSYQTVGNETVVGNETIVGRETVVGNDSDPDMGSSHLSILPSVGYLGDPRRNVTIRDTHLMAVQKKAIPRHAACYLVRILFSEEILTSTSVGISSQGCQSLDPNKIAAIREHLAAVFPNYDLSEHGEEWQACISNVNSLICNLSSRRPLKTVDKNGGPTKRKRDSNDERDGDDGASSFQVSQPEAISETREHGNSPQNSRAFPEGIQEPSTDGTAVSSETLEYLGDPRRNIQMPKSLLMTAKEKSRPDLSARYLILSLFTEEVLINSVRGSTEFGVYSLNANKINALREFLQEIYPTCDLSENGYDWRLCVMAINSCIYSLRCDLEWPTYEIQLLPPTTPSTESKPKDPDLAD</sequence>
<accession>A0A6B0S6Z7</accession>
<dbReference type="PROSITE" id="PS51457">
    <property type="entry name" value="BEN"/>
    <property type="match status" value="2"/>
</dbReference>
<evidence type="ECO:0000259" key="4">
    <source>
        <dbReference type="PROSITE" id="PS51457"/>
    </source>
</evidence>
<dbReference type="EMBL" id="VBQZ03000251">
    <property type="protein sequence ID" value="MXQ98539.1"/>
    <property type="molecule type" value="Genomic_DNA"/>
</dbReference>
<evidence type="ECO:0000313" key="6">
    <source>
        <dbReference type="Proteomes" id="UP000322234"/>
    </source>
</evidence>
<feature type="domain" description="BEN" evidence="4">
    <location>
        <begin position="410"/>
        <end position="507"/>
    </location>
</feature>
<dbReference type="GO" id="GO:0005634">
    <property type="term" value="C:nucleus"/>
    <property type="evidence" value="ECO:0007669"/>
    <property type="project" value="UniProtKB-SubCell"/>
</dbReference>
<comment type="subcellular location">
    <subcellularLocation>
        <location evidence="1">Nucleus</location>
    </subcellularLocation>
</comment>
<gene>
    <name evidence="5" type="ORF">E5288_WYG008145</name>
</gene>
<dbReference type="PANTHER" id="PTHR47305">
    <property type="entry name" value="BEN DOMAIN-CONTAINING PROTEIN 2"/>
    <property type="match status" value="1"/>
</dbReference>
<dbReference type="AlphaFoldDB" id="A0A6B0S6Z7"/>
<feature type="compositionally biased region" description="Polar residues" evidence="3">
    <location>
        <begin position="141"/>
        <end position="158"/>
    </location>
</feature>
<dbReference type="SMART" id="SM01025">
    <property type="entry name" value="BEN"/>
    <property type="match status" value="2"/>
</dbReference>
<organism evidence="5 6">
    <name type="scientific">Bos mutus</name>
    <name type="common">wild yak</name>
    <dbReference type="NCBI Taxonomy" id="72004"/>
    <lineage>
        <taxon>Eukaryota</taxon>
        <taxon>Metazoa</taxon>
        <taxon>Chordata</taxon>
        <taxon>Craniata</taxon>
        <taxon>Vertebrata</taxon>
        <taxon>Euteleostomi</taxon>
        <taxon>Mammalia</taxon>
        <taxon>Eutheria</taxon>
        <taxon>Laurasiatheria</taxon>
        <taxon>Artiodactyla</taxon>
        <taxon>Ruminantia</taxon>
        <taxon>Pecora</taxon>
        <taxon>Bovidae</taxon>
        <taxon>Bovinae</taxon>
        <taxon>Bos</taxon>
    </lineage>
</organism>
<reference evidence="5" key="1">
    <citation type="submission" date="2019-10" db="EMBL/GenBank/DDBJ databases">
        <title>The sequence and de novo assembly of the wild yak genome.</title>
        <authorList>
            <person name="Liu Y."/>
        </authorList>
    </citation>
    <scope>NUCLEOTIDE SEQUENCE [LARGE SCALE GENOMIC DNA]</scope>
    <source>
        <strain evidence="5">WY2019</strain>
    </source>
</reference>
<feature type="compositionally biased region" description="Polar residues" evidence="3">
    <location>
        <begin position="201"/>
        <end position="213"/>
    </location>
</feature>
<keyword evidence="2" id="KW-0539">Nucleus</keyword>
<dbReference type="GO" id="GO:0003677">
    <property type="term" value="F:DNA binding"/>
    <property type="evidence" value="ECO:0007669"/>
    <property type="project" value="InterPro"/>
</dbReference>
<dbReference type="InterPro" id="IPR018379">
    <property type="entry name" value="BEN_domain"/>
</dbReference>
<evidence type="ECO:0000256" key="1">
    <source>
        <dbReference type="ARBA" id="ARBA00004123"/>
    </source>
</evidence>